<dbReference type="EMBL" id="QRUP01000006">
    <property type="protein sequence ID" value="RGR75045.1"/>
    <property type="molecule type" value="Genomic_DNA"/>
</dbReference>
<evidence type="ECO:0000256" key="8">
    <source>
        <dbReference type="ARBA" id="ARBA00074306"/>
    </source>
</evidence>
<evidence type="ECO:0000259" key="12">
    <source>
        <dbReference type="PROSITE" id="PS50113"/>
    </source>
</evidence>
<feature type="modified residue" description="4-aspartylphosphate" evidence="9">
    <location>
        <position position="901"/>
    </location>
</feature>
<evidence type="ECO:0000256" key="7">
    <source>
        <dbReference type="ARBA" id="ARBA00023012"/>
    </source>
</evidence>
<dbReference type="Gene3D" id="3.30.450.20">
    <property type="entry name" value="PAS domain"/>
    <property type="match status" value="2"/>
</dbReference>
<dbReference type="InterPro" id="IPR001789">
    <property type="entry name" value="Sig_transdc_resp-reg_receiver"/>
</dbReference>
<dbReference type="PROSITE" id="PS50113">
    <property type="entry name" value="PAC"/>
    <property type="match status" value="1"/>
</dbReference>
<dbReference type="CDD" id="cd12912">
    <property type="entry name" value="PDC2_MCP_like"/>
    <property type="match status" value="1"/>
</dbReference>
<dbReference type="GO" id="GO:0000155">
    <property type="term" value="F:phosphorelay sensor kinase activity"/>
    <property type="evidence" value="ECO:0007669"/>
    <property type="project" value="InterPro"/>
</dbReference>
<accession>A0A412G3J2</accession>
<feature type="modified residue" description="4-aspartylphosphate" evidence="9">
    <location>
        <position position="1040"/>
    </location>
</feature>
<dbReference type="SUPFAM" id="SSF55874">
    <property type="entry name" value="ATPase domain of HSP90 chaperone/DNA topoisomerase II/histidine kinase"/>
    <property type="match status" value="1"/>
</dbReference>
<feature type="domain" description="Response regulatory" evidence="11">
    <location>
        <begin position="987"/>
        <end position="1109"/>
    </location>
</feature>
<evidence type="ECO:0000256" key="9">
    <source>
        <dbReference type="PROSITE-ProRule" id="PRU00169"/>
    </source>
</evidence>
<evidence type="ECO:0000256" key="2">
    <source>
        <dbReference type="ARBA" id="ARBA00006402"/>
    </source>
</evidence>
<keyword evidence="5" id="KW-0808">Transferase</keyword>
<dbReference type="SMART" id="SM00448">
    <property type="entry name" value="REC"/>
    <property type="match status" value="2"/>
</dbReference>
<dbReference type="SUPFAM" id="SSF52172">
    <property type="entry name" value="CheY-like"/>
    <property type="match status" value="2"/>
</dbReference>
<keyword evidence="4 9" id="KW-0597">Phosphoprotein</keyword>
<proteinExistence type="inferred from homology"/>
<comment type="caution">
    <text evidence="13">The sequence shown here is derived from an EMBL/GenBank/DDBJ whole genome shotgun (WGS) entry which is preliminary data.</text>
</comment>
<dbReference type="InterPro" id="IPR003661">
    <property type="entry name" value="HisK_dim/P_dom"/>
</dbReference>
<dbReference type="GeneID" id="83015032"/>
<dbReference type="InterPro" id="IPR036097">
    <property type="entry name" value="HisK_dim/P_sf"/>
</dbReference>
<evidence type="ECO:0000256" key="4">
    <source>
        <dbReference type="ARBA" id="ARBA00022553"/>
    </source>
</evidence>
<dbReference type="CDD" id="cd16922">
    <property type="entry name" value="HATPase_EvgS-ArcB-TorS-like"/>
    <property type="match status" value="1"/>
</dbReference>
<evidence type="ECO:0000256" key="6">
    <source>
        <dbReference type="ARBA" id="ARBA00022777"/>
    </source>
</evidence>
<dbReference type="InterPro" id="IPR000700">
    <property type="entry name" value="PAS-assoc_C"/>
</dbReference>
<organism evidence="13 14">
    <name type="scientific">Holdemania filiformis</name>
    <dbReference type="NCBI Taxonomy" id="61171"/>
    <lineage>
        <taxon>Bacteria</taxon>
        <taxon>Bacillati</taxon>
        <taxon>Bacillota</taxon>
        <taxon>Erysipelotrichia</taxon>
        <taxon>Erysipelotrichales</taxon>
        <taxon>Erysipelotrichaceae</taxon>
        <taxon>Holdemania</taxon>
    </lineage>
</organism>
<evidence type="ECO:0000256" key="3">
    <source>
        <dbReference type="ARBA" id="ARBA00012438"/>
    </source>
</evidence>
<evidence type="ECO:0000259" key="11">
    <source>
        <dbReference type="PROSITE" id="PS50110"/>
    </source>
</evidence>
<keyword evidence="6" id="KW-0418">Kinase</keyword>
<dbReference type="InterPro" id="IPR000014">
    <property type="entry name" value="PAS"/>
</dbReference>
<dbReference type="Pfam" id="PF00512">
    <property type="entry name" value="HisKA"/>
    <property type="match status" value="1"/>
</dbReference>
<dbReference type="SUPFAM" id="SSF47384">
    <property type="entry name" value="Homodimeric domain of signal transducing histidine kinase"/>
    <property type="match status" value="1"/>
</dbReference>
<dbReference type="Pfam" id="PF00072">
    <property type="entry name" value="Response_reg"/>
    <property type="match status" value="2"/>
</dbReference>
<dbReference type="NCBIfam" id="TIGR00229">
    <property type="entry name" value="sensory_box"/>
    <property type="match status" value="1"/>
</dbReference>
<feature type="domain" description="Histidine kinase" evidence="10">
    <location>
        <begin position="607"/>
        <end position="831"/>
    </location>
</feature>
<comment type="catalytic activity">
    <reaction evidence="1">
        <text>ATP + protein L-histidine = ADP + protein N-phospho-L-histidine.</text>
        <dbReference type="EC" id="2.7.13.3"/>
    </reaction>
</comment>
<dbReference type="CDD" id="cd17546">
    <property type="entry name" value="REC_hyHK_CKI1_RcsC-like"/>
    <property type="match status" value="2"/>
</dbReference>
<dbReference type="InterPro" id="IPR004358">
    <property type="entry name" value="Sig_transdc_His_kin-like_C"/>
</dbReference>
<comment type="similarity">
    <text evidence="2">In the N-terminal section; belongs to the phytochrome family.</text>
</comment>
<dbReference type="PANTHER" id="PTHR43047:SF72">
    <property type="entry name" value="OSMOSENSING HISTIDINE PROTEIN KINASE SLN1"/>
    <property type="match status" value="1"/>
</dbReference>
<keyword evidence="7" id="KW-0902">Two-component regulatory system</keyword>
<dbReference type="EC" id="2.7.13.3" evidence="3"/>
<name>A0A412G3J2_9FIRM</name>
<dbReference type="PANTHER" id="PTHR43047">
    <property type="entry name" value="TWO-COMPONENT HISTIDINE PROTEIN KINASE"/>
    <property type="match status" value="1"/>
</dbReference>
<dbReference type="AlphaFoldDB" id="A0A412G3J2"/>
<evidence type="ECO:0000256" key="1">
    <source>
        <dbReference type="ARBA" id="ARBA00000085"/>
    </source>
</evidence>
<dbReference type="GO" id="GO:0005886">
    <property type="term" value="C:plasma membrane"/>
    <property type="evidence" value="ECO:0007669"/>
    <property type="project" value="TreeGrafter"/>
</dbReference>
<dbReference type="GO" id="GO:0009927">
    <property type="term" value="F:histidine phosphotransfer kinase activity"/>
    <property type="evidence" value="ECO:0007669"/>
    <property type="project" value="TreeGrafter"/>
</dbReference>
<dbReference type="InterPro" id="IPR011006">
    <property type="entry name" value="CheY-like_superfamily"/>
</dbReference>
<evidence type="ECO:0000313" key="13">
    <source>
        <dbReference type="EMBL" id="RGR75045.1"/>
    </source>
</evidence>
<dbReference type="InterPro" id="IPR036890">
    <property type="entry name" value="HATPase_C_sf"/>
</dbReference>
<dbReference type="CDD" id="cd00082">
    <property type="entry name" value="HisKA"/>
    <property type="match status" value="1"/>
</dbReference>
<dbReference type="PROSITE" id="PS50110">
    <property type="entry name" value="RESPONSE_REGULATORY"/>
    <property type="match status" value="2"/>
</dbReference>
<feature type="domain" description="Response regulatory" evidence="11">
    <location>
        <begin position="847"/>
        <end position="967"/>
    </location>
</feature>
<dbReference type="Gene3D" id="3.40.50.2300">
    <property type="match status" value="2"/>
</dbReference>
<protein>
    <recommendedName>
        <fullName evidence="8">Circadian input-output histidine kinase CikA</fullName>
        <ecNumber evidence="3">2.7.13.3</ecNumber>
    </recommendedName>
</protein>
<dbReference type="Gene3D" id="1.10.287.130">
    <property type="match status" value="1"/>
</dbReference>
<dbReference type="InterPro" id="IPR003594">
    <property type="entry name" value="HATPase_dom"/>
</dbReference>
<dbReference type="SMART" id="SM00387">
    <property type="entry name" value="HATPase_c"/>
    <property type="match status" value="1"/>
</dbReference>
<dbReference type="PRINTS" id="PR00344">
    <property type="entry name" value="BCTRLSENSOR"/>
</dbReference>
<evidence type="ECO:0000313" key="14">
    <source>
        <dbReference type="Proteomes" id="UP000284178"/>
    </source>
</evidence>
<dbReference type="RefSeq" id="WP_117894541.1">
    <property type="nucleotide sequence ID" value="NZ_CABJCV010000006.1"/>
</dbReference>
<sequence length="1121" mass="125429">MKKLVRNTRRAVTVGAAALALTLCLLTTHFISSVKTQLWQQSINTILESTRQGRSTLAVQLDENYADLRNIADRLADYPASDSAALDTLLREINTLESNVHLIFGEQVCLPSDRPCDQQALAQLDPHGGGQAVIDPHISSVTGMDVFDLVFEVDFSDDQKGYLIKEFEVRGIVDTFTLSFYNDAGFSYVVDADGDVLIRSSHPRSNKTVQNLLDMLSSQNNDSQALALFADSLKSAETGWAIFTYEGERTVFCFTPVGLDSDWALISIIPEAAVNAQTHALLRQSLALVASAVLGISALVLLYLRHMTKTQRRLTHQTNYISHLYNALPEAVALISTTQPYRLLQLNREGWRLMGYTLENADEVLNPDLRASMPKLDYEHFAGQIEAAICSGEKINLVEMMKNRDGGVFWTSGIIEKTLDENGEPVLIYAFHDITKEKQVEEAEKQRTLQERLTLVSALSNAYPVIISLNLTQDQVQFVYVRPGLMIRLGEQETYSQLYTELEASIDPEFRQDYRQFQLNALQEAFAGGIGEVVLEMKMKLTDEQLHWTTTQIIHVDNPYSEDQLAILISRRTDEQRLKAERQQEILKTALENATAASAAKSQFLSNMSHDIRTPMNAIVGMTAIAGAHLNDPERVQACLRKISLSSKHLLSLINDILDMSKIESGKLTIAQEPFNFAELITEVVELVRPQAEEKNQTFAFQPERLEKEGVVGDPLRIRQVCINILSNAVKYTPEGGTITLEISQRSSLYKGCQNFVFRCADTGIGMDPEFMTRLFQPFERSDHPQAPNENGTGLGMAITKNLVDLMNGEIQVTSTAGQGSVFTVILPLPLQSQTEEQIPARWQSAHILVVDDDPKIGEEAGELMTALGLRCDYRDNGEAALDAAEQAQRAKDPYRLILIDWKMPGLSGLETVQALRQKLGAQPEIVILSAFDWSDIEEQARQSGVSGFLTKPFYRFKICRLLYELEDERREPAESKPVITDFSGCRLLLAEDNEINREIAREMIASLITVQLDEVADGQAAVDRIAASPEGYYNLVLMDIQMPRLNGYEATRQIRKLNRRDSKTLPIVAMTANAFEEDVRLAMQAGMNAHFAKPIDMDRLAEILRRFLSNGNSDENLPEY</sequence>
<dbReference type="SMART" id="SM00388">
    <property type="entry name" value="HisKA"/>
    <property type="match status" value="1"/>
</dbReference>
<reference evidence="13 14" key="1">
    <citation type="submission" date="2018-08" db="EMBL/GenBank/DDBJ databases">
        <title>A genome reference for cultivated species of the human gut microbiota.</title>
        <authorList>
            <person name="Zou Y."/>
            <person name="Xue W."/>
            <person name="Luo G."/>
        </authorList>
    </citation>
    <scope>NUCLEOTIDE SEQUENCE [LARGE SCALE GENOMIC DNA]</scope>
    <source>
        <strain evidence="13 14">AF24-29</strain>
    </source>
</reference>
<dbReference type="Proteomes" id="UP000284178">
    <property type="component" value="Unassembled WGS sequence"/>
</dbReference>
<dbReference type="FunFam" id="3.30.565.10:FF:000010">
    <property type="entry name" value="Sensor histidine kinase RcsC"/>
    <property type="match status" value="1"/>
</dbReference>
<feature type="domain" description="PAC" evidence="12">
    <location>
        <begin position="391"/>
        <end position="446"/>
    </location>
</feature>
<dbReference type="InterPro" id="IPR005467">
    <property type="entry name" value="His_kinase_dom"/>
</dbReference>
<dbReference type="Pfam" id="PF02518">
    <property type="entry name" value="HATPase_c"/>
    <property type="match status" value="1"/>
</dbReference>
<dbReference type="Gene3D" id="3.30.565.10">
    <property type="entry name" value="Histidine kinase-like ATPase, C-terminal domain"/>
    <property type="match status" value="1"/>
</dbReference>
<dbReference type="InterPro" id="IPR035965">
    <property type="entry name" value="PAS-like_dom_sf"/>
</dbReference>
<dbReference type="PROSITE" id="PS50109">
    <property type="entry name" value="HIS_KIN"/>
    <property type="match status" value="1"/>
</dbReference>
<evidence type="ECO:0000256" key="5">
    <source>
        <dbReference type="ARBA" id="ARBA00022679"/>
    </source>
</evidence>
<keyword evidence="14" id="KW-1185">Reference proteome</keyword>
<dbReference type="SUPFAM" id="SSF55785">
    <property type="entry name" value="PYP-like sensor domain (PAS domain)"/>
    <property type="match status" value="1"/>
</dbReference>
<gene>
    <name evidence="13" type="ORF">DWY25_06385</name>
</gene>
<evidence type="ECO:0000259" key="10">
    <source>
        <dbReference type="PROSITE" id="PS50109"/>
    </source>
</evidence>